<evidence type="ECO:0008006" key="8">
    <source>
        <dbReference type="Google" id="ProtNLM"/>
    </source>
</evidence>
<evidence type="ECO:0000259" key="5">
    <source>
        <dbReference type="PROSITE" id="PS51915"/>
    </source>
</evidence>
<feature type="binding site" evidence="2">
    <location>
        <position position="21"/>
    </location>
    <ligand>
        <name>Zn(2+)</name>
        <dbReference type="ChEBI" id="CHEBI:29105"/>
    </ligand>
</feature>
<feature type="compositionally biased region" description="Basic and acidic residues" evidence="3">
    <location>
        <begin position="397"/>
        <end position="407"/>
    </location>
</feature>
<evidence type="ECO:0000313" key="7">
    <source>
        <dbReference type="Proteomes" id="UP000594454"/>
    </source>
</evidence>
<proteinExistence type="predicted"/>
<feature type="binding site" evidence="2">
    <location>
        <position position="74"/>
    </location>
    <ligand>
        <name>Zn(2+)</name>
        <dbReference type="ChEBI" id="CHEBI:29105"/>
    </ligand>
</feature>
<feature type="compositionally biased region" description="Polar residues" evidence="3">
    <location>
        <begin position="430"/>
        <end position="459"/>
    </location>
</feature>
<evidence type="ECO:0000256" key="2">
    <source>
        <dbReference type="PROSITE-ProRule" id="PRU01263"/>
    </source>
</evidence>
<dbReference type="PROSITE" id="PS50157">
    <property type="entry name" value="ZINC_FINGER_C2H2_2"/>
    <property type="match status" value="1"/>
</dbReference>
<dbReference type="GO" id="GO:0008270">
    <property type="term" value="F:zinc ion binding"/>
    <property type="evidence" value="ECO:0007669"/>
    <property type="project" value="UniProtKB-UniRule"/>
</dbReference>
<dbReference type="InterPro" id="IPR012934">
    <property type="entry name" value="Znf_AD"/>
</dbReference>
<feature type="domain" description="ZAD" evidence="5">
    <location>
        <begin position="16"/>
        <end position="101"/>
    </location>
</feature>
<gene>
    <name evidence="6" type="ORF">HERILL_LOCUS11334</name>
</gene>
<feature type="compositionally biased region" description="Low complexity" evidence="3">
    <location>
        <begin position="461"/>
        <end position="479"/>
    </location>
</feature>
<feature type="compositionally biased region" description="Polar residues" evidence="3">
    <location>
        <begin position="382"/>
        <end position="395"/>
    </location>
</feature>
<dbReference type="InterPro" id="IPR036236">
    <property type="entry name" value="Znf_C2H2_sf"/>
</dbReference>
<feature type="region of interest" description="Disordered" evidence="3">
    <location>
        <begin position="214"/>
        <end position="254"/>
    </location>
</feature>
<dbReference type="AlphaFoldDB" id="A0A7R8UXA5"/>
<feature type="binding site" evidence="2">
    <location>
        <position position="18"/>
    </location>
    <ligand>
        <name>Zn(2+)</name>
        <dbReference type="ChEBI" id="CHEBI:29105"/>
    </ligand>
</feature>
<feature type="compositionally biased region" description="Polar residues" evidence="3">
    <location>
        <begin position="480"/>
        <end position="495"/>
    </location>
</feature>
<name>A0A7R8UXA5_HERIL</name>
<evidence type="ECO:0000256" key="1">
    <source>
        <dbReference type="PROSITE-ProRule" id="PRU00042"/>
    </source>
</evidence>
<feature type="region of interest" description="Disordered" evidence="3">
    <location>
        <begin position="369"/>
        <end position="495"/>
    </location>
</feature>
<feature type="binding site" evidence="2">
    <location>
        <position position="77"/>
    </location>
    <ligand>
        <name>Zn(2+)</name>
        <dbReference type="ChEBI" id="CHEBI:29105"/>
    </ligand>
</feature>
<feature type="domain" description="C2H2-type" evidence="4">
    <location>
        <begin position="599"/>
        <end position="628"/>
    </location>
</feature>
<keyword evidence="2" id="KW-0479">Metal-binding</keyword>
<dbReference type="SMART" id="SM00868">
    <property type="entry name" value="zf-AD"/>
    <property type="match status" value="1"/>
</dbReference>
<keyword evidence="7" id="KW-1185">Reference proteome</keyword>
<dbReference type="GO" id="GO:0005634">
    <property type="term" value="C:nucleus"/>
    <property type="evidence" value="ECO:0007669"/>
    <property type="project" value="InterPro"/>
</dbReference>
<dbReference type="FunCoup" id="A0A7R8UXA5">
    <property type="interactions" value="5"/>
</dbReference>
<evidence type="ECO:0000313" key="6">
    <source>
        <dbReference type="EMBL" id="CAD7088738.1"/>
    </source>
</evidence>
<dbReference type="PROSITE" id="PS51915">
    <property type="entry name" value="ZAD"/>
    <property type="match status" value="1"/>
</dbReference>
<evidence type="ECO:0000259" key="4">
    <source>
        <dbReference type="PROSITE" id="PS50157"/>
    </source>
</evidence>
<dbReference type="OrthoDB" id="7790848at2759"/>
<dbReference type="PROSITE" id="PS00028">
    <property type="entry name" value="ZINC_FINGER_C2H2_1"/>
    <property type="match status" value="1"/>
</dbReference>
<dbReference type="SUPFAM" id="SSF57716">
    <property type="entry name" value="Glucocorticoid receptor-like (DNA-binding domain)"/>
    <property type="match status" value="1"/>
</dbReference>
<dbReference type="Proteomes" id="UP000594454">
    <property type="component" value="Chromosome 4"/>
</dbReference>
<keyword evidence="2" id="KW-0862">Zinc</keyword>
<reference evidence="6 7" key="1">
    <citation type="submission" date="2020-11" db="EMBL/GenBank/DDBJ databases">
        <authorList>
            <person name="Wallbank WR R."/>
            <person name="Pardo Diaz C."/>
            <person name="Kozak K."/>
            <person name="Martin S."/>
            <person name="Jiggins C."/>
            <person name="Moest M."/>
            <person name="Warren A I."/>
            <person name="Generalovic N T."/>
            <person name="Byers J.R.P. K."/>
            <person name="Montejo-Kovacevich G."/>
            <person name="Yen C E."/>
        </authorList>
    </citation>
    <scope>NUCLEOTIDE SEQUENCE [LARGE SCALE GENOMIC DNA]</scope>
</reference>
<dbReference type="SUPFAM" id="SSF57667">
    <property type="entry name" value="beta-beta-alpha zinc fingers"/>
    <property type="match status" value="1"/>
</dbReference>
<accession>A0A7R8UXA5</accession>
<evidence type="ECO:0000256" key="3">
    <source>
        <dbReference type="SAM" id="MobiDB-lite"/>
    </source>
</evidence>
<dbReference type="Gene3D" id="3.30.160.60">
    <property type="entry name" value="Classic Zinc Finger"/>
    <property type="match status" value="1"/>
</dbReference>
<organism evidence="6 7">
    <name type="scientific">Hermetia illucens</name>
    <name type="common">Black soldier fly</name>
    <dbReference type="NCBI Taxonomy" id="343691"/>
    <lineage>
        <taxon>Eukaryota</taxon>
        <taxon>Metazoa</taxon>
        <taxon>Ecdysozoa</taxon>
        <taxon>Arthropoda</taxon>
        <taxon>Hexapoda</taxon>
        <taxon>Insecta</taxon>
        <taxon>Pterygota</taxon>
        <taxon>Neoptera</taxon>
        <taxon>Endopterygota</taxon>
        <taxon>Diptera</taxon>
        <taxon>Brachycera</taxon>
        <taxon>Stratiomyomorpha</taxon>
        <taxon>Stratiomyidae</taxon>
        <taxon>Hermetiinae</taxon>
        <taxon>Hermetia</taxon>
    </lineage>
</organism>
<dbReference type="InterPro" id="IPR013087">
    <property type="entry name" value="Znf_C2H2_type"/>
</dbReference>
<dbReference type="InParanoid" id="A0A7R8UXA5"/>
<dbReference type="Pfam" id="PF07776">
    <property type="entry name" value="zf-AD"/>
    <property type="match status" value="1"/>
</dbReference>
<protein>
    <recommendedName>
        <fullName evidence="8">ZAD domain-containing protein</fullName>
    </recommendedName>
</protein>
<keyword evidence="1" id="KW-0863">Zinc-finger</keyword>
<dbReference type="EMBL" id="LR899012">
    <property type="protein sequence ID" value="CAD7088738.1"/>
    <property type="molecule type" value="Genomic_DNA"/>
</dbReference>
<sequence>MSNKAEADVVPLISRNICRVCSAQAEYEVFAPIPAYLHASPNDYLYWKKDVSTLLEETTGLSIRPDDGLPRKMCALCISYLKHAATFRQQVIDNTLSLRAAQAVLESRTRDRQGNGLIQIEYEPETKGQANLNGIDIEKLRVEYTEEDLIFNEKRKTETNNLVNNVFSSTPKSLLTSTKIIPNNQNCGRSDNVANTSNLTAYLNLLFDRKAERPRRNTVKNKRNDVEDTMFDQTDSLGGDEFQTASSDDTEGAENRDYFSYKEKSFVEDDIMSLDFIKDANIVINIPEHMKERKCPACFRRFMFEDSYKDHMNSCLEYKFLSLIENLNRLAGFRRNKAISPHEFIRRTIFSLRATCQYLTNSCGEEISMPDLLTNGEPKNVGGQSESTGKDQTGSETDDKQQKNGEGKHKRCHSLESDPLMNLLREKADSSTIRYVSDSSGRLSRNTGSTSLCQSPHAHQTSKTSISTSSDHSSGTTNTEQNITIRSNPNGRKSLLDSFNQVADERTSTPNLPPPLSPLNMPFGSVKMNFTARCNACDTIFESIASLEEHNLKYHNNFQKLEDHKRIIAMFESDDDAIGGGTVDILSAAKIDFNTKKTIKCNTCDRSFSTITHLDQHKIKCSPKKKRPSPPYQRFT</sequence>